<evidence type="ECO:0000313" key="13">
    <source>
        <dbReference type="EMBL" id="QJX80594.1"/>
    </source>
</evidence>
<keyword evidence="13" id="KW-0282">Flagellum</keyword>
<proteinExistence type="inferred from homology"/>
<feature type="transmembrane region" description="Helical" evidence="10">
    <location>
        <begin position="21"/>
        <end position="40"/>
    </location>
</feature>
<evidence type="ECO:0000256" key="5">
    <source>
        <dbReference type="ARBA" id="ARBA00022692"/>
    </source>
</evidence>
<keyword evidence="7 10" id="KW-0472">Membrane</keyword>
<evidence type="ECO:0000256" key="4">
    <source>
        <dbReference type="ARBA" id="ARBA00022475"/>
    </source>
</evidence>
<evidence type="ECO:0000256" key="10">
    <source>
        <dbReference type="SAM" id="Phobius"/>
    </source>
</evidence>
<dbReference type="InterPro" id="IPR006182">
    <property type="entry name" value="FliF_N_dom"/>
</dbReference>
<dbReference type="RefSeq" id="WP_171778589.1">
    <property type="nucleotide sequence ID" value="NZ_CP045273.1"/>
</dbReference>
<feature type="transmembrane region" description="Helical" evidence="10">
    <location>
        <begin position="432"/>
        <end position="453"/>
    </location>
</feature>
<evidence type="ECO:0000259" key="12">
    <source>
        <dbReference type="Pfam" id="PF08345"/>
    </source>
</evidence>
<dbReference type="InterPro" id="IPR000067">
    <property type="entry name" value="FlgMring_FliF"/>
</dbReference>
<organism evidence="13 14">
    <name type="scientific">Priestia megaterium</name>
    <name type="common">Bacillus megaterium</name>
    <dbReference type="NCBI Taxonomy" id="1404"/>
    <lineage>
        <taxon>Bacteria</taxon>
        <taxon>Bacillati</taxon>
        <taxon>Bacillota</taxon>
        <taxon>Bacilli</taxon>
        <taxon>Bacillales</taxon>
        <taxon>Bacillaceae</taxon>
        <taxon>Priestia</taxon>
    </lineage>
</organism>
<keyword evidence="13" id="KW-0969">Cilium</keyword>
<evidence type="ECO:0000256" key="7">
    <source>
        <dbReference type="ARBA" id="ARBA00023136"/>
    </source>
</evidence>
<evidence type="ECO:0000256" key="8">
    <source>
        <dbReference type="ARBA" id="ARBA00023143"/>
    </source>
</evidence>
<gene>
    <name evidence="13" type="primary">fliF</name>
    <name evidence="13" type="ORF">FDZ14_31380</name>
</gene>
<dbReference type="Pfam" id="PF01514">
    <property type="entry name" value="YscJ_FliF"/>
    <property type="match status" value="1"/>
</dbReference>
<dbReference type="PANTHER" id="PTHR30046:SF0">
    <property type="entry name" value="FLAGELLAR M-RING PROTEIN"/>
    <property type="match status" value="1"/>
</dbReference>
<keyword evidence="4" id="KW-1003">Cell membrane</keyword>
<evidence type="ECO:0000256" key="2">
    <source>
        <dbReference type="ARBA" id="ARBA00004651"/>
    </source>
</evidence>
<geneLocation type="plasmid" evidence="14">
    <name>pfdu301a</name>
</geneLocation>
<evidence type="ECO:0000256" key="1">
    <source>
        <dbReference type="ARBA" id="ARBA00004117"/>
    </source>
</evidence>
<evidence type="ECO:0000313" key="14">
    <source>
        <dbReference type="Proteomes" id="UP000501076"/>
    </source>
</evidence>
<dbReference type="EMBL" id="CP045273">
    <property type="protein sequence ID" value="QJX80594.1"/>
    <property type="molecule type" value="Genomic_DNA"/>
</dbReference>
<protein>
    <submittedName>
        <fullName evidence="13">Flagellar M-ring protein FliF</fullName>
    </submittedName>
</protein>
<reference evidence="13 14" key="1">
    <citation type="submission" date="2019-10" db="EMBL/GenBank/DDBJ databases">
        <title>Complete genome sequences for adaption low water activity.</title>
        <authorList>
            <person name="Zhao L."/>
            <person name="Zhong J."/>
        </authorList>
    </citation>
    <scope>NUCLEOTIDE SEQUENCE [LARGE SCALE GENOMIC DNA]</scope>
    <source>
        <strain evidence="13 14">FDU301</strain>
        <plasmid evidence="14">pfdu301a</plasmid>
    </source>
</reference>
<keyword evidence="8" id="KW-0975">Bacterial flagellum</keyword>
<dbReference type="InterPro" id="IPR043427">
    <property type="entry name" value="YscJ/FliF"/>
</dbReference>
<dbReference type="InterPro" id="IPR045851">
    <property type="entry name" value="AMP-bd_C_sf"/>
</dbReference>
<feature type="region of interest" description="Disordered" evidence="9">
    <location>
        <begin position="293"/>
        <end position="313"/>
    </location>
</feature>
<dbReference type="GO" id="GO:0009431">
    <property type="term" value="C:bacterial-type flagellum basal body, MS ring"/>
    <property type="evidence" value="ECO:0007669"/>
    <property type="project" value="InterPro"/>
</dbReference>
<keyword evidence="5 10" id="KW-0812">Transmembrane</keyword>
<dbReference type="AlphaFoldDB" id="A0A6M6E4V6"/>
<name>A0A6M6E4V6_PRIMG</name>
<dbReference type="Proteomes" id="UP000501076">
    <property type="component" value="Plasmid pFDU301A"/>
</dbReference>
<dbReference type="InterPro" id="IPR013556">
    <property type="entry name" value="Flag_M-ring_C"/>
</dbReference>
<keyword evidence="13" id="KW-0966">Cell projection</keyword>
<feature type="domain" description="Flagellar M-ring N-terminal" evidence="11">
    <location>
        <begin position="43"/>
        <end position="216"/>
    </location>
</feature>
<sequence length="550" mass="61337">MNQRAQMLKQKWKNVGFPIKLAIGTIGLAVVIFILFSFFMPDKYQVLYSGLQEKDQTEIEKYLSNKGIDYTVDPDTQALKVDGDVVKLKKDLALEGLPEGGSSGGLDIFNSMSLGATKYDKDVQYQNALQKELDSSLEGMFEGIATADVKLPKPEEKSIFDDKKDTTQVSVALKLRSGYELSPEQVKAVQAYVAGAISNVKAADVQVVDQNFNLLSSSNTKDTSLTKQRQIVEETKRKMESELESALSEVYGRVKVIVNVDINFDEIARNIKKYDPEGTLVSKEQNPSKIRKISGSDVTVPGTDENGEVPNYDMSKVDSSKVLDVEDKDSIIENFAVGETVEKIIKQPELRNTNISVWFNDTRLTQPDLYDAEEMVAVASGLTGTVQRVANDKAVYNNGSVKVTKKKFAEDLVTGTTTEKEEKKGFLESLPWYAYAAAGLVFLVLIIIIIFLARRSKKNKVAVERELINTKDNEQAMGNSVNNKESIKTNDETISFNTPTELEQEMVESLDGTLEIEWTQEQKDLRDLTNNVASRYPKETAEVISKIMKK</sequence>
<evidence type="ECO:0000259" key="11">
    <source>
        <dbReference type="Pfam" id="PF01514"/>
    </source>
</evidence>
<dbReference type="GO" id="GO:0005886">
    <property type="term" value="C:plasma membrane"/>
    <property type="evidence" value="ECO:0007669"/>
    <property type="project" value="UniProtKB-SubCell"/>
</dbReference>
<dbReference type="PANTHER" id="PTHR30046">
    <property type="entry name" value="FLAGELLAR M-RING PROTEIN"/>
    <property type="match status" value="1"/>
</dbReference>
<accession>A0A6M6E4V6</accession>
<comment type="similarity">
    <text evidence="3">Belongs to the FliF family.</text>
</comment>
<dbReference type="GO" id="GO:0003774">
    <property type="term" value="F:cytoskeletal motor activity"/>
    <property type="evidence" value="ECO:0007669"/>
    <property type="project" value="InterPro"/>
</dbReference>
<dbReference type="Gene3D" id="3.30.300.30">
    <property type="match status" value="1"/>
</dbReference>
<feature type="domain" description="Flagellar M-ring C-terminal" evidence="12">
    <location>
        <begin position="252"/>
        <end position="382"/>
    </location>
</feature>
<evidence type="ECO:0000256" key="3">
    <source>
        <dbReference type="ARBA" id="ARBA00007971"/>
    </source>
</evidence>
<keyword evidence="6 10" id="KW-1133">Transmembrane helix</keyword>
<evidence type="ECO:0000256" key="6">
    <source>
        <dbReference type="ARBA" id="ARBA00022989"/>
    </source>
</evidence>
<dbReference type="NCBIfam" id="TIGR00206">
    <property type="entry name" value="fliF"/>
    <property type="match status" value="1"/>
</dbReference>
<dbReference type="PRINTS" id="PR01009">
    <property type="entry name" value="FLGMRINGFLIF"/>
</dbReference>
<evidence type="ECO:0000256" key="9">
    <source>
        <dbReference type="SAM" id="MobiDB-lite"/>
    </source>
</evidence>
<dbReference type="GO" id="GO:0071973">
    <property type="term" value="P:bacterial-type flagellum-dependent cell motility"/>
    <property type="evidence" value="ECO:0007669"/>
    <property type="project" value="InterPro"/>
</dbReference>
<keyword evidence="13" id="KW-0614">Plasmid</keyword>
<comment type="subcellular location">
    <subcellularLocation>
        <location evidence="1">Bacterial flagellum basal body</location>
    </subcellularLocation>
    <subcellularLocation>
        <location evidence="2">Cell membrane</location>
        <topology evidence="2">Multi-pass membrane protein</topology>
    </subcellularLocation>
</comment>
<dbReference type="Pfam" id="PF08345">
    <property type="entry name" value="YscJ_FliF_C"/>
    <property type="match status" value="1"/>
</dbReference>